<dbReference type="InterPro" id="IPR003703">
    <property type="entry name" value="Acyl_CoA_thio"/>
</dbReference>
<proteinExistence type="inferred from homology"/>
<dbReference type="GO" id="GO:0006637">
    <property type="term" value="P:acyl-CoA metabolic process"/>
    <property type="evidence" value="ECO:0007669"/>
    <property type="project" value="InterPro"/>
</dbReference>
<dbReference type="RefSeq" id="WP_189053475.1">
    <property type="nucleotide sequence ID" value="NZ_BMMK01000002.1"/>
</dbReference>
<dbReference type="CDD" id="cd03445">
    <property type="entry name" value="Thioesterase_II_repeat2"/>
    <property type="match status" value="1"/>
</dbReference>
<dbReference type="PANTHER" id="PTHR11066:SF34">
    <property type="entry name" value="ACYL-COENZYME A THIOESTERASE 8"/>
    <property type="match status" value="1"/>
</dbReference>
<evidence type="ECO:0000313" key="11">
    <source>
        <dbReference type="EMBL" id="GGM37017.1"/>
    </source>
</evidence>
<evidence type="ECO:0000256" key="4">
    <source>
        <dbReference type="ARBA" id="ARBA00023098"/>
    </source>
</evidence>
<dbReference type="InterPro" id="IPR042171">
    <property type="entry name" value="Acyl-CoA_hotdog"/>
</dbReference>
<dbReference type="CDD" id="cd03444">
    <property type="entry name" value="Thioesterase_II_repeat1"/>
    <property type="match status" value="1"/>
</dbReference>
<dbReference type="Pfam" id="PF13622">
    <property type="entry name" value="4HBT_3"/>
    <property type="match status" value="1"/>
</dbReference>
<dbReference type="Proteomes" id="UP000637578">
    <property type="component" value="Unassembled WGS sequence"/>
</dbReference>
<dbReference type="InterPro" id="IPR025652">
    <property type="entry name" value="TesB_C"/>
</dbReference>
<feature type="domain" description="Acyl-CoA thioesterase 2 C-terminal" evidence="9">
    <location>
        <begin position="184"/>
        <end position="309"/>
    </location>
</feature>
<evidence type="ECO:0000259" key="9">
    <source>
        <dbReference type="Pfam" id="PF02551"/>
    </source>
</evidence>
<feature type="compositionally biased region" description="Low complexity" evidence="8">
    <location>
        <begin position="1"/>
        <end position="13"/>
    </location>
</feature>
<gene>
    <name evidence="11" type="primary">tesB</name>
    <name evidence="11" type="ORF">GCM10012275_05190</name>
</gene>
<dbReference type="InterPro" id="IPR029069">
    <property type="entry name" value="HotDog_dom_sf"/>
</dbReference>
<evidence type="ECO:0000256" key="2">
    <source>
        <dbReference type="ARBA" id="ARBA00011881"/>
    </source>
</evidence>
<dbReference type="PANTHER" id="PTHR11066">
    <property type="entry name" value="ACYL-COA THIOESTERASE"/>
    <property type="match status" value="1"/>
</dbReference>
<accession>A0A8J3CBZ0</accession>
<dbReference type="InterPro" id="IPR049449">
    <property type="entry name" value="TesB_ACOT8-like_N"/>
</dbReference>
<evidence type="ECO:0000313" key="12">
    <source>
        <dbReference type="Proteomes" id="UP000637578"/>
    </source>
</evidence>
<dbReference type="FunFam" id="2.40.160.210:FF:000001">
    <property type="entry name" value="Acyl-CoA thioesterase II"/>
    <property type="match status" value="1"/>
</dbReference>
<evidence type="ECO:0000256" key="5">
    <source>
        <dbReference type="ARBA" id="ARBA00050943"/>
    </source>
</evidence>
<keyword evidence="4" id="KW-0443">Lipid metabolism</keyword>
<reference evidence="11" key="2">
    <citation type="submission" date="2020-09" db="EMBL/GenBank/DDBJ databases">
        <authorList>
            <person name="Sun Q."/>
            <person name="Zhou Y."/>
        </authorList>
    </citation>
    <scope>NUCLEOTIDE SEQUENCE</scope>
    <source>
        <strain evidence="11">CGMCC 4.5737</strain>
    </source>
</reference>
<name>A0A8J3CBZ0_9PSEU</name>
<evidence type="ECO:0000256" key="1">
    <source>
        <dbReference type="ARBA" id="ARBA00006538"/>
    </source>
</evidence>
<dbReference type="EMBL" id="BMMK01000002">
    <property type="protein sequence ID" value="GGM37017.1"/>
    <property type="molecule type" value="Genomic_DNA"/>
</dbReference>
<protein>
    <recommendedName>
        <fullName evidence="6">Acyl-CoA thioesterase 2</fullName>
    </recommendedName>
    <alternativeName>
        <fullName evidence="7">Thioesterase II</fullName>
    </alternativeName>
</protein>
<comment type="caution">
    <text evidence="11">The sequence shown here is derived from an EMBL/GenBank/DDBJ whole genome shotgun (WGS) entry which is preliminary data.</text>
</comment>
<feature type="region of interest" description="Disordered" evidence="8">
    <location>
        <begin position="1"/>
        <end position="30"/>
    </location>
</feature>
<evidence type="ECO:0000256" key="3">
    <source>
        <dbReference type="ARBA" id="ARBA00022801"/>
    </source>
</evidence>
<dbReference type="AlphaFoldDB" id="A0A8J3CBZ0"/>
<keyword evidence="3" id="KW-0378">Hydrolase</keyword>
<comment type="similarity">
    <text evidence="1">Belongs to the C/M/P thioester hydrolase family.</text>
</comment>
<evidence type="ECO:0000256" key="6">
    <source>
        <dbReference type="ARBA" id="ARBA00071120"/>
    </source>
</evidence>
<reference evidence="11" key="1">
    <citation type="journal article" date="2014" name="Int. J. Syst. Evol. Microbiol.">
        <title>Complete genome sequence of Corynebacterium casei LMG S-19264T (=DSM 44701T), isolated from a smear-ripened cheese.</title>
        <authorList>
            <consortium name="US DOE Joint Genome Institute (JGI-PGF)"/>
            <person name="Walter F."/>
            <person name="Albersmeier A."/>
            <person name="Kalinowski J."/>
            <person name="Ruckert C."/>
        </authorList>
    </citation>
    <scope>NUCLEOTIDE SEQUENCE</scope>
    <source>
        <strain evidence="11">CGMCC 4.5737</strain>
    </source>
</reference>
<evidence type="ECO:0000259" key="10">
    <source>
        <dbReference type="Pfam" id="PF13622"/>
    </source>
</evidence>
<evidence type="ECO:0000256" key="7">
    <source>
        <dbReference type="ARBA" id="ARBA00079653"/>
    </source>
</evidence>
<comment type="subunit">
    <text evidence="2">Homotetramer.</text>
</comment>
<dbReference type="GO" id="GO:0047617">
    <property type="term" value="F:fatty acyl-CoA hydrolase activity"/>
    <property type="evidence" value="ECO:0007669"/>
    <property type="project" value="UniProtKB-EC"/>
</dbReference>
<dbReference type="NCBIfam" id="TIGR00189">
    <property type="entry name" value="tesB"/>
    <property type="match status" value="1"/>
</dbReference>
<keyword evidence="12" id="KW-1185">Reference proteome</keyword>
<feature type="domain" description="Acyl-CoA thioesterase-like N-terminal HotDog" evidence="10">
    <location>
        <begin position="63"/>
        <end position="139"/>
    </location>
</feature>
<sequence>MTEAARAAAADPAGQHSDEPVPTTPDGAACGQPVLDRLVALLDLERIEENIFRGVSPAESPTRVFGGQVAGQALVAAGRTVPAERKVHSLHAYFIRGGDPSIPIVYEVDRIRDGRSFTTRRVVAVQRGKAIFSLSASFQLPEQGLDHAVTMPEVPDPLTLPPFHELVAKYQDRLNVFARLPRPIDVRYVTEPAWVSRETGPRAAHNQVWMKADGRLPDDELLHVCLLAYASDMTLLDSVLARHGVYWGTDKVIGASLDHAMWFHRPFRADDWFLYDCESPNASGARGLATGRFFSRDGRLVATVVQEGLLRVIP</sequence>
<dbReference type="Gene3D" id="2.40.160.210">
    <property type="entry name" value="Acyl-CoA thioesterase, double hotdog domain"/>
    <property type="match status" value="1"/>
</dbReference>
<dbReference type="GO" id="GO:0009062">
    <property type="term" value="P:fatty acid catabolic process"/>
    <property type="evidence" value="ECO:0007669"/>
    <property type="project" value="TreeGrafter"/>
</dbReference>
<organism evidence="11 12">
    <name type="scientific">Longimycelium tulufanense</name>
    <dbReference type="NCBI Taxonomy" id="907463"/>
    <lineage>
        <taxon>Bacteria</taxon>
        <taxon>Bacillati</taxon>
        <taxon>Actinomycetota</taxon>
        <taxon>Actinomycetes</taxon>
        <taxon>Pseudonocardiales</taxon>
        <taxon>Pseudonocardiaceae</taxon>
        <taxon>Longimycelium</taxon>
    </lineage>
</organism>
<evidence type="ECO:0000256" key="8">
    <source>
        <dbReference type="SAM" id="MobiDB-lite"/>
    </source>
</evidence>
<comment type="catalytic activity">
    <reaction evidence="5">
        <text>a fatty acyl-CoA + H2O = a fatty acid + CoA + H(+)</text>
        <dbReference type="Rhea" id="RHEA:16781"/>
        <dbReference type="ChEBI" id="CHEBI:15377"/>
        <dbReference type="ChEBI" id="CHEBI:15378"/>
        <dbReference type="ChEBI" id="CHEBI:28868"/>
        <dbReference type="ChEBI" id="CHEBI:57287"/>
        <dbReference type="ChEBI" id="CHEBI:77636"/>
        <dbReference type="EC" id="3.1.2.20"/>
    </reaction>
    <physiologicalReaction direction="left-to-right" evidence="5">
        <dbReference type="Rhea" id="RHEA:16782"/>
    </physiologicalReaction>
</comment>
<dbReference type="Pfam" id="PF02551">
    <property type="entry name" value="Acyl_CoA_thio"/>
    <property type="match status" value="1"/>
</dbReference>
<dbReference type="SUPFAM" id="SSF54637">
    <property type="entry name" value="Thioesterase/thiol ester dehydrase-isomerase"/>
    <property type="match status" value="2"/>
</dbReference>